<dbReference type="Pfam" id="PF00072">
    <property type="entry name" value="Response_reg"/>
    <property type="match status" value="1"/>
</dbReference>
<organism evidence="5 6">
    <name type="scientific">Sphingomonas longa</name>
    <dbReference type="NCBI Taxonomy" id="2778730"/>
    <lineage>
        <taxon>Bacteria</taxon>
        <taxon>Pseudomonadati</taxon>
        <taxon>Pseudomonadota</taxon>
        <taxon>Alphaproteobacteria</taxon>
        <taxon>Sphingomonadales</taxon>
        <taxon>Sphingomonadaceae</taxon>
        <taxon>Sphingomonas</taxon>
    </lineage>
</organism>
<dbReference type="PANTHER" id="PTHR45339">
    <property type="entry name" value="HYBRID SIGNAL TRANSDUCTION HISTIDINE KINASE J"/>
    <property type="match status" value="1"/>
</dbReference>
<evidence type="ECO:0000313" key="6">
    <source>
        <dbReference type="Proteomes" id="UP000763641"/>
    </source>
</evidence>
<sequence length="125" mass="13634">MTHILIVEDNELNRDMLQRRLERKGYAVSCAVDGPQGIAMATTTRPDIILMDVALGDMDGWEATMAIHADPRSATIPVIALTAHALESDRLRSIEAGCVDFETKPVSLPDLIAKIEQHATVRNAA</sequence>
<comment type="caution">
    <text evidence="5">The sequence shown here is derived from an EMBL/GenBank/DDBJ whole genome shotgun (WGS) entry which is preliminary data.</text>
</comment>
<dbReference type="Proteomes" id="UP000763641">
    <property type="component" value="Unassembled WGS sequence"/>
</dbReference>
<reference evidence="5 6" key="1">
    <citation type="submission" date="2020-12" db="EMBL/GenBank/DDBJ databases">
        <title>Sphingomonas sp.</title>
        <authorList>
            <person name="Kim M.K."/>
        </authorList>
    </citation>
    <scope>NUCLEOTIDE SEQUENCE [LARGE SCALE GENOMIC DNA]</scope>
    <source>
        <strain evidence="5 6">BT552</strain>
    </source>
</reference>
<feature type="modified residue" description="4-aspartylphosphate" evidence="3">
    <location>
        <position position="52"/>
    </location>
</feature>
<dbReference type="Gene3D" id="3.40.50.2300">
    <property type="match status" value="1"/>
</dbReference>
<dbReference type="RefSeq" id="WP_204199983.1">
    <property type="nucleotide sequence ID" value="NZ_JAFEMC010000005.1"/>
</dbReference>
<feature type="domain" description="Response regulatory" evidence="4">
    <location>
        <begin position="3"/>
        <end position="119"/>
    </location>
</feature>
<keyword evidence="1 3" id="KW-0597">Phosphoprotein</keyword>
<dbReference type="InterPro" id="IPR001789">
    <property type="entry name" value="Sig_transdc_resp-reg_receiver"/>
</dbReference>
<protein>
    <submittedName>
        <fullName evidence="5">Response regulator</fullName>
    </submittedName>
</protein>
<evidence type="ECO:0000313" key="5">
    <source>
        <dbReference type="EMBL" id="MBM6577884.1"/>
    </source>
</evidence>
<accession>A0ABS2DAB6</accession>
<keyword evidence="6" id="KW-1185">Reference proteome</keyword>
<keyword evidence="2" id="KW-0902">Two-component regulatory system</keyword>
<gene>
    <name evidence="5" type="ORF">ILT43_15995</name>
</gene>
<dbReference type="SMART" id="SM00448">
    <property type="entry name" value="REC"/>
    <property type="match status" value="1"/>
</dbReference>
<dbReference type="InterPro" id="IPR011006">
    <property type="entry name" value="CheY-like_superfamily"/>
</dbReference>
<name>A0ABS2DAB6_9SPHN</name>
<evidence type="ECO:0000256" key="2">
    <source>
        <dbReference type="ARBA" id="ARBA00023012"/>
    </source>
</evidence>
<evidence type="ECO:0000256" key="3">
    <source>
        <dbReference type="PROSITE-ProRule" id="PRU00169"/>
    </source>
</evidence>
<dbReference type="SUPFAM" id="SSF52172">
    <property type="entry name" value="CheY-like"/>
    <property type="match status" value="1"/>
</dbReference>
<dbReference type="PROSITE" id="PS50110">
    <property type="entry name" value="RESPONSE_REGULATORY"/>
    <property type="match status" value="1"/>
</dbReference>
<dbReference type="EMBL" id="JAFEMC010000005">
    <property type="protein sequence ID" value="MBM6577884.1"/>
    <property type="molecule type" value="Genomic_DNA"/>
</dbReference>
<dbReference type="PANTHER" id="PTHR45339:SF1">
    <property type="entry name" value="HYBRID SIGNAL TRANSDUCTION HISTIDINE KINASE J"/>
    <property type="match status" value="1"/>
</dbReference>
<evidence type="ECO:0000256" key="1">
    <source>
        <dbReference type="ARBA" id="ARBA00022553"/>
    </source>
</evidence>
<evidence type="ECO:0000259" key="4">
    <source>
        <dbReference type="PROSITE" id="PS50110"/>
    </source>
</evidence>
<proteinExistence type="predicted"/>